<name>A0ACC0A0Z4_CATRO</name>
<dbReference type="EMBL" id="CM044707">
    <property type="protein sequence ID" value="KAI5654112.1"/>
    <property type="molecule type" value="Genomic_DNA"/>
</dbReference>
<evidence type="ECO:0000313" key="2">
    <source>
        <dbReference type="Proteomes" id="UP001060085"/>
    </source>
</evidence>
<keyword evidence="2" id="KW-1185">Reference proteome</keyword>
<gene>
    <name evidence="1" type="ORF">M9H77_31299</name>
</gene>
<proteinExistence type="predicted"/>
<sequence length="299" mass="33104">MSGFNPVVVMHSILVGYTPILVSYNTGLFIKNDVGISKVLLMVKLVGAFILNQVSVKSGLIIGVEVAQQALSLPSCFRIVEEEEMQTVWVEVHEVDLSKICLVGHYRVANIIVQLVVYSVRAFILKQGKSKGLINNPTFMSSSSSSSTVEVVLQSIDGKIFDVDEVVAKQSVMIEHLIENRLTSSSPVVIPSVCGNRLAKIIEYCKCVVTKPLSGENYVEPKAFVLGLVNDDEENLFRLFVAMDYLAIKGLLSLSCDEVLDLIKDKDSAHIRKILNITPEFSQEKEERTRIVILELSTK</sequence>
<reference evidence="2" key="1">
    <citation type="journal article" date="2023" name="Nat. Plants">
        <title>Single-cell RNA sequencing provides a high-resolution roadmap for understanding the multicellular compartmentation of specialized metabolism.</title>
        <authorList>
            <person name="Sun S."/>
            <person name="Shen X."/>
            <person name="Li Y."/>
            <person name="Li Y."/>
            <person name="Wang S."/>
            <person name="Li R."/>
            <person name="Zhang H."/>
            <person name="Shen G."/>
            <person name="Guo B."/>
            <person name="Wei J."/>
            <person name="Xu J."/>
            <person name="St-Pierre B."/>
            <person name="Chen S."/>
            <person name="Sun C."/>
        </authorList>
    </citation>
    <scope>NUCLEOTIDE SEQUENCE [LARGE SCALE GENOMIC DNA]</scope>
</reference>
<evidence type="ECO:0000313" key="1">
    <source>
        <dbReference type="EMBL" id="KAI5654112.1"/>
    </source>
</evidence>
<dbReference type="Proteomes" id="UP001060085">
    <property type="component" value="Linkage Group LG07"/>
</dbReference>
<comment type="caution">
    <text evidence="1">The sequence shown here is derived from an EMBL/GenBank/DDBJ whole genome shotgun (WGS) entry which is preliminary data.</text>
</comment>
<accession>A0ACC0A0Z4</accession>
<protein>
    <submittedName>
        <fullName evidence="1">Uncharacterized protein</fullName>
    </submittedName>
</protein>
<organism evidence="1 2">
    <name type="scientific">Catharanthus roseus</name>
    <name type="common">Madagascar periwinkle</name>
    <name type="synonym">Vinca rosea</name>
    <dbReference type="NCBI Taxonomy" id="4058"/>
    <lineage>
        <taxon>Eukaryota</taxon>
        <taxon>Viridiplantae</taxon>
        <taxon>Streptophyta</taxon>
        <taxon>Embryophyta</taxon>
        <taxon>Tracheophyta</taxon>
        <taxon>Spermatophyta</taxon>
        <taxon>Magnoliopsida</taxon>
        <taxon>eudicotyledons</taxon>
        <taxon>Gunneridae</taxon>
        <taxon>Pentapetalae</taxon>
        <taxon>asterids</taxon>
        <taxon>lamiids</taxon>
        <taxon>Gentianales</taxon>
        <taxon>Apocynaceae</taxon>
        <taxon>Rauvolfioideae</taxon>
        <taxon>Vinceae</taxon>
        <taxon>Catharanthinae</taxon>
        <taxon>Catharanthus</taxon>
    </lineage>
</organism>